<dbReference type="KEGG" id="aoi:AORI_1999"/>
<organism evidence="2 3">
    <name type="scientific">Amycolatopsis keratiniphila</name>
    <dbReference type="NCBI Taxonomy" id="129921"/>
    <lineage>
        <taxon>Bacteria</taxon>
        <taxon>Bacillati</taxon>
        <taxon>Actinomycetota</taxon>
        <taxon>Actinomycetes</taxon>
        <taxon>Pseudonocardiales</taxon>
        <taxon>Pseudonocardiaceae</taxon>
        <taxon>Amycolatopsis</taxon>
        <taxon>Amycolatopsis japonica group</taxon>
    </lineage>
</organism>
<sequence length="112" mass="11442">MVVTSSGNPCPDRDGAGVVRAPRTAEGLLGGALATFATSGRPPRRRAAYSGDACGGCAAHHRATRPRAPPLTCARRPAATASIPHPGPTPVYSVPQGLLAELDLAPEKRPNV</sequence>
<evidence type="ECO:0000313" key="2">
    <source>
        <dbReference type="EMBL" id="AGM04587.1"/>
    </source>
</evidence>
<dbReference type="PATRIC" id="fig|1156913.3.peg.2048"/>
<dbReference type="EMBL" id="CP003410">
    <property type="protein sequence ID" value="AGM04587.1"/>
    <property type="molecule type" value="Genomic_DNA"/>
</dbReference>
<name>R4T0Q1_9PSEU</name>
<proteinExistence type="predicted"/>
<evidence type="ECO:0000256" key="1">
    <source>
        <dbReference type="SAM" id="MobiDB-lite"/>
    </source>
</evidence>
<gene>
    <name evidence="2" type="ORF">AORI_1999</name>
</gene>
<dbReference type="HOGENOM" id="CLU_2140618_0_0_11"/>
<protein>
    <submittedName>
        <fullName evidence="2">Uncharacterized protein</fullName>
    </submittedName>
</protein>
<feature type="region of interest" description="Disordered" evidence="1">
    <location>
        <begin position="36"/>
        <end position="72"/>
    </location>
</feature>
<evidence type="ECO:0000313" key="3">
    <source>
        <dbReference type="Proteomes" id="UP000013968"/>
    </source>
</evidence>
<accession>R4T0Q1</accession>
<dbReference type="AlphaFoldDB" id="R4T0Q1"/>
<dbReference type="Proteomes" id="UP000013968">
    <property type="component" value="Chromosome"/>
</dbReference>
<keyword evidence="3" id="KW-1185">Reference proteome</keyword>
<reference evidence="2 3" key="1">
    <citation type="journal article" date="2013" name="BMC Genomics">
        <title>ContigScape: a Cytoscape plugin facilitating microbial genome gap closing.</title>
        <authorList>
            <person name="Tang B."/>
            <person name="Wang Q."/>
            <person name="Yang M."/>
            <person name="Xie F."/>
            <person name="Zhu Y."/>
            <person name="Zhuo Y."/>
            <person name="Wang S."/>
            <person name="Gao H."/>
            <person name="Ding X."/>
            <person name="Zhang L."/>
            <person name="Zhao G."/>
            <person name="Zheng H."/>
        </authorList>
    </citation>
    <scope>NUCLEOTIDE SEQUENCE [LARGE SCALE GENOMIC DNA]</scope>
    <source>
        <strain evidence="2 3">HCCB10007</strain>
    </source>
</reference>